<keyword evidence="2" id="KW-1185">Reference proteome</keyword>
<comment type="caution">
    <text evidence="1">The sequence shown here is derived from an EMBL/GenBank/DDBJ whole genome shotgun (WGS) entry which is preliminary data.</text>
</comment>
<gene>
    <name evidence="1" type="ORF">A6E15_17845</name>
</gene>
<reference evidence="2" key="1">
    <citation type="submission" date="2016-04" db="EMBL/GenBank/DDBJ databases">
        <authorList>
            <person name="Chen S.-C."/>
            <person name="Lai M.-C."/>
        </authorList>
    </citation>
    <scope>NUCLEOTIDE SEQUENCE [LARGE SCALE GENOMIC DNA]</scope>
    <source>
        <strain evidence="2">AB14</strain>
    </source>
</reference>
<accession>A0A1S8ARX3</accession>
<protein>
    <submittedName>
        <fullName evidence="1">Uncharacterized protein</fullName>
    </submittedName>
</protein>
<proteinExistence type="predicted"/>
<dbReference type="AlphaFoldDB" id="A0A1S8ARX3"/>
<evidence type="ECO:0000313" key="2">
    <source>
        <dbReference type="Proteomes" id="UP000189370"/>
    </source>
</evidence>
<dbReference type="Proteomes" id="UP000189370">
    <property type="component" value="Unassembled WGS sequence"/>
</dbReference>
<evidence type="ECO:0000313" key="1">
    <source>
        <dbReference type="EMBL" id="OLZ39264.1"/>
    </source>
</evidence>
<organism evidence="1 2">
    <name type="scientific">Natrinema saccharevitans</name>
    <dbReference type="NCBI Taxonomy" id="301967"/>
    <lineage>
        <taxon>Archaea</taxon>
        <taxon>Methanobacteriati</taxon>
        <taxon>Methanobacteriota</taxon>
        <taxon>Stenosarchaea group</taxon>
        <taxon>Halobacteria</taxon>
        <taxon>Halobacteriales</taxon>
        <taxon>Natrialbaceae</taxon>
        <taxon>Natrinema</taxon>
    </lineage>
</organism>
<name>A0A1S8ARX3_9EURY</name>
<dbReference type="EMBL" id="LWLN01000002">
    <property type="protein sequence ID" value="OLZ39264.1"/>
    <property type="molecule type" value="Genomic_DNA"/>
</dbReference>
<sequence>MVVIPQMILSYTNDIMDFYVFLFFQIGRFHPVVDLCLIEISTVREIVMTTRGSTSFPLLTTDTDHIPNLIVCLV</sequence>